<sequence length="207" mass="24612">MFHEKFNFSSADFYEFPFHPIILEQNGFFKYCNISQKQTECYVNECLDRSAPKIFSPANFLCKFKREHFMEVMHCLEVTEPLTFLKCDQMCHDESLKLVEQHERAAIGKVVFTNSEKQIYERELDLLCNFQTCFVECSKVIIRESCEWLQAESSLSLIFQYVTWHAIDVHDWYFLSNIMKDFPRSCQRLALLTVDSRDPIVRLINLL</sequence>
<evidence type="ECO:0000313" key="2">
    <source>
        <dbReference type="Proteomes" id="UP000038040"/>
    </source>
</evidence>
<gene>
    <name evidence="1" type="ORF">DME_LOCUS9397</name>
</gene>
<dbReference type="WBParaSite" id="DME_0000587301-mRNA-1">
    <property type="protein sequence ID" value="DME_0000587301-mRNA-1"/>
    <property type="gene ID" value="DME_0000587301"/>
</dbReference>
<dbReference type="Proteomes" id="UP000274756">
    <property type="component" value="Unassembled WGS sequence"/>
</dbReference>
<keyword evidence="3" id="KW-1185">Reference proteome</keyword>
<name>A0A0N4UEQ3_DRAME</name>
<dbReference type="AlphaFoldDB" id="A0A0N4UEQ3"/>
<evidence type="ECO:0000313" key="1">
    <source>
        <dbReference type="EMBL" id="VDN59424.1"/>
    </source>
</evidence>
<evidence type="ECO:0000313" key="4">
    <source>
        <dbReference type="WBParaSite" id="DME_0000587301-mRNA-1"/>
    </source>
</evidence>
<protein>
    <submittedName>
        <fullName evidence="1 4">Uncharacterized protein</fullName>
    </submittedName>
</protein>
<evidence type="ECO:0000313" key="3">
    <source>
        <dbReference type="Proteomes" id="UP000274756"/>
    </source>
</evidence>
<dbReference type="PANTHER" id="PTHR36944">
    <property type="entry name" value="PROTEIN CBG02791-RELATED"/>
    <property type="match status" value="1"/>
</dbReference>
<dbReference type="Proteomes" id="UP000038040">
    <property type="component" value="Unplaced"/>
</dbReference>
<reference evidence="1 3" key="2">
    <citation type="submission" date="2018-11" db="EMBL/GenBank/DDBJ databases">
        <authorList>
            <consortium name="Pathogen Informatics"/>
        </authorList>
    </citation>
    <scope>NUCLEOTIDE SEQUENCE [LARGE SCALE GENOMIC DNA]</scope>
</reference>
<organism evidence="2 4">
    <name type="scientific">Dracunculus medinensis</name>
    <name type="common">Guinea worm</name>
    <dbReference type="NCBI Taxonomy" id="318479"/>
    <lineage>
        <taxon>Eukaryota</taxon>
        <taxon>Metazoa</taxon>
        <taxon>Ecdysozoa</taxon>
        <taxon>Nematoda</taxon>
        <taxon>Chromadorea</taxon>
        <taxon>Rhabditida</taxon>
        <taxon>Spirurina</taxon>
        <taxon>Dracunculoidea</taxon>
        <taxon>Dracunculidae</taxon>
        <taxon>Dracunculus</taxon>
    </lineage>
</organism>
<dbReference type="PANTHER" id="PTHR36944:SF2">
    <property type="entry name" value="CPG4 DOMAIN-CONTAINING PROTEIN"/>
    <property type="match status" value="1"/>
</dbReference>
<reference evidence="4" key="1">
    <citation type="submission" date="2017-02" db="UniProtKB">
        <authorList>
            <consortium name="WormBaseParasite"/>
        </authorList>
    </citation>
    <scope>IDENTIFICATION</scope>
</reference>
<proteinExistence type="predicted"/>
<dbReference type="STRING" id="318479.A0A0N4UEQ3"/>
<accession>A0A0N4UEQ3</accession>
<dbReference type="EMBL" id="UYYG01001181">
    <property type="protein sequence ID" value="VDN59424.1"/>
    <property type="molecule type" value="Genomic_DNA"/>
</dbReference>
<dbReference type="OrthoDB" id="5810444at2759"/>